<dbReference type="EMBL" id="CAJNRE010011130">
    <property type="protein sequence ID" value="CAF2098806.1"/>
    <property type="molecule type" value="Genomic_DNA"/>
</dbReference>
<reference evidence="2" key="1">
    <citation type="submission" date="2021-02" db="EMBL/GenBank/DDBJ databases">
        <authorList>
            <person name="Nowell W R."/>
        </authorList>
    </citation>
    <scope>NUCLEOTIDE SEQUENCE</scope>
</reference>
<accession>A0A816TBB4</accession>
<sequence length="101" mass="11541">KMKSDIGTNIRQSFFNYKRENQASTDSSQQQENDGNDENDENDDVDNDGNDDVDNDGNDDVDNDGNDDANNDIIEYQEMPIYSQSFLQKDNFIDDIGDDEE</sequence>
<feature type="compositionally biased region" description="Polar residues" evidence="1">
    <location>
        <begin position="1"/>
        <end position="15"/>
    </location>
</feature>
<dbReference type="AlphaFoldDB" id="A0A816TBB4"/>
<comment type="caution">
    <text evidence="2">The sequence shown here is derived from an EMBL/GenBank/DDBJ whole genome shotgun (WGS) entry which is preliminary data.</text>
</comment>
<dbReference type="Proteomes" id="UP000663824">
    <property type="component" value="Unassembled WGS sequence"/>
</dbReference>
<evidence type="ECO:0000256" key="1">
    <source>
        <dbReference type="SAM" id="MobiDB-lite"/>
    </source>
</evidence>
<name>A0A816TBB4_9BILA</name>
<feature type="compositionally biased region" description="Acidic residues" evidence="1">
    <location>
        <begin position="34"/>
        <end position="70"/>
    </location>
</feature>
<evidence type="ECO:0000313" key="2">
    <source>
        <dbReference type="EMBL" id="CAF2098806.1"/>
    </source>
</evidence>
<evidence type="ECO:0000313" key="3">
    <source>
        <dbReference type="Proteomes" id="UP000663824"/>
    </source>
</evidence>
<feature type="compositionally biased region" description="Polar residues" evidence="1">
    <location>
        <begin position="22"/>
        <end position="31"/>
    </location>
</feature>
<organism evidence="2 3">
    <name type="scientific">Rotaria magnacalcarata</name>
    <dbReference type="NCBI Taxonomy" id="392030"/>
    <lineage>
        <taxon>Eukaryota</taxon>
        <taxon>Metazoa</taxon>
        <taxon>Spiralia</taxon>
        <taxon>Gnathifera</taxon>
        <taxon>Rotifera</taxon>
        <taxon>Eurotatoria</taxon>
        <taxon>Bdelloidea</taxon>
        <taxon>Philodinida</taxon>
        <taxon>Philodinidae</taxon>
        <taxon>Rotaria</taxon>
    </lineage>
</organism>
<protein>
    <submittedName>
        <fullName evidence="2">Uncharacterized protein</fullName>
    </submittedName>
</protein>
<proteinExistence type="predicted"/>
<gene>
    <name evidence="2" type="ORF">MBJ925_LOCUS21886</name>
</gene>
<feature type="non-terminal residue" evidence="2">
    <location>
        <position position="1"/>
    </location>
</feature>
<feature type="region of interest" description="Disordered" evidence="1">
    <location>
        <begin position="1"/>
        <end position="101"/>
    </location>
</feature>